<name>A0ABW9YBK6_9RHOB</name>
<keyword evidence="2" id="KW-0378">Hydrolase</keyword>
<comment type="caution">
    <text evidence="2">The sequence shown here is derived from an EMBL/GenBank/DDBJ whole genome shotgun (WGS) entry which is preliminary data.</text>
</comment>
<dbReference type="RefSeq" id="WP_161768591.1">
    <property type="nucleotide sequence ID" value="NZ_JAAATW010000007.1"/>
</dbReference>
<dbReference type="InterPro" id="IPR001466">
    <property type="entry name" value="Beta-lactam-related"/>
</dbReference>
<evidence type="ECO:0000313" key="2">
    <source>
        <dbReference type="EMBL" id="NBE09536.1"/>
    </source>
</evidence>
<evidence type="ECO:0000259" key="1">
    <source>
        <dbReference type="Pfam" id="PF00144"/>
    </source>
</evidence>
<accession>A0ABW9YBK6</accession>
<gene>
    <name evidence="2" type="ORF">GU920_18490</name>
</gene>
<dbReference type="Pfam" id="PF00144">
    <property type="entry name" value="Beta-lactamase"/>
    <property type="match status" value="1"/>
</dbReference>
<dbReference type="InterPro" id="IPR050789">
    <property type="entry name" value="Diverse_Enzym_Activities"/>
</dbReference>
<dbReference type="PANTHER" id="PTHR43283:SF7">
    <property type="entry name" value="BETA-LACTAMASE-RELATED DOMAIN-CONTAINING PROTEIN"/>
    <property type="match status" value="1"/>
</dbReference>
<dbReference type="EMBL" id="JAAATW010000007">
    <property type="protein sequence ID" value="NBE09536.1"/>
    <property type="molecule type" value="Genomic_DNA"/>
</dbReference>
<dbReference type="InterPro" id="IPR012338">
    <property type="entry name" value="Beta-lactam/transpept-like"/>
</dbReference>
<reference evidence="3" key="1">
    <citation type="submission" date="2020-01" db="EMBL/GenBank/DDBJ databases">
        <title>Sphingomonas sp. strain CSW-10.</title>
        <authorList>
            <person name="Chen W.-M."/>
        </authorList>
    </citation>
    <scope>NUCLEOTIDE SEQUENCE [LARGE SCALE GENOMIC DNA]</scope>
    <source>
        <strain evidence="3">CCP-1</strain>
    </source>
</reference>
<protein>
    <submittedName>
        <fullName evidence="2">Serine hydrolase</fullName>
    </submittedName>
</protein>
<sequence length="335" mass="35296">MPTLARRSFTLALMGGLAAPLLLRAHPLRAQTDAVADLRRAALDLPQLHAILVQRGDEVILAEAPRGRGLDRAANIKSCSKSLLALLLGTAIARGEVPSLSARLGDVAPDLIPADATQGVADLTMNDLVTLRGGLQGTSGGNYGAWVSSPNWVAYALRQPRIAPNGGRMIYSTGTTHVLGAALVTATGTTLRDLARERLGAPLGIDIPDWTRDPQGFHFGGNEMALTPQAMLSVALLMRDNGRYGDAQVIAPDWVTASRQVQTRSPFSGLGYGLGWFLSDTGWIIARGYGGQVIAAHPDRGLALAITSDPTQPARSEGYFGALMRLIDGPVLALA</sequence>
<evidence type="ECO:0000313" key="3">
    <source>
        <dbReference type="Proteomes" id="UP001517376"/>
    </source>
</evidence>
<dbReference type="SUPFAM" id="SSF56601">
    <property type="entry name" value="beta-lactamase/transpeptidase-like"/>
    <property type="match status" value="1"/>
</dbReference>
<keyword evidence="3" id="KW-1185">Reference proteome</keyword>
<dbReference type="PANTHER" id="PTHR43283">
    <property type="entry name" value="BETA-LACTAMASE-RELATED"/>
    <property type="match status" value="1"/>
</dbReference>
<proteinExistence type="predicted"/>
<dbReference type="Proteomes" id="UP001517376">
    <property type="component" value="Unassembled WGS sequence"/>
</dbReference>
<dbReference type="GO" id="GO:0016787">
    <property type="term" value="F:hydrolase activity"/>
    <property type="evidence" value="ECO:0007669"/>
    <property type="project" value="UniProtKB-KW"/>
</dbReference>
<feature type="domain" description="Beta-lactamase-related" evidence="1">
    <location>
        <begin position="52"/>
        <end position="315"/>
    </location>
</feature>
<organism evidence="2 3">
    <name type="scientific">Paragemmobacter ruber</name>
    <dbReference type="NCBI Taxonomy" id="1985673"/>
    <lineage>
        <taxon>Bacteria</taxon>
        <taxon>Pseudomonadati</taxon>
        <taxon>Pseudomonadota</taxon>
        <taxon>Alphaproteobacteria</taxon>
        <taxon>Rhodobacterales</taxon>
        <taxon>Paracoccaceae</taxon>
        <taxon>Paragemmobacter</taxon>
    </lineage>
</organism>
<dbReference type="Gene3D" id="3.40.710.10">
    <property type="entry name" value="DD-peptidase/beta-lactamase superfamily"/>
    <property type="match status" value="1"/>
</dbReference>